<name>A0A915AYC8_PARUN</name>
<evidence type="ECO:0000313" key="2">
    <source>
        <dbReference type="WBParaSite" id="PgR020_g050_t01"/>
    </source>
</evidence>
<accession>A0A915AYC8</accession>
<organism evidence="1 2">
    <name type="scientific">Parascaris univalens</name>
    <name type="common">Nematode worm</name>
    <dbReference type="NCBI Taxonomy" id="6257"/>
    <lineage>
        <taxon>Eukaryota</taxon>
        <taxon>Metazoa</taxon>
        <taxon>Ecdysozoa</taxon>
        <taxon>Nematoda</taxon>
        <taxon>Chromadorea</taxon>
        <taxon>Rhabditida</taxon>
        <taxon>Spirurina</taxon>
        <taxon>Ascaridomorpha</taxon>
        <taxon>Ascaridoidea</taxon>
        <taxon>Ascarididae</taxon>
        <taxon>Parascaris</taxon>
    </lineage>
</organism>
<dbReference type="Proteomes" id="UP000887569">
    <property type="component" value="Unplaced"/>
</dbReference>
<dbReference type="AlphaFoldDB" id="A0A915AYC8"/>
<proteinExistence type="predicted"/>
<protein>
    <submittedName>
        <fullName evidence="2">Uncharacterized protein</fullName>
    </submittedName>
</protein>
<keyword evidence="1" id="KW-1185">Reference proteome</keyword>
<evidence type="ECO:0000313" key="1">
    <source>
        <dbReference type="Proteomes" id="UP000887569"/>
    </source>
</evidence>
<sequence>MKLSIRSARRIRLTSKKGKAPCSFKTNMFTSFARTWKRCIISNGGLYPRVSSIFPHVKHFI</sequence>
<reference evidence="2" key="1">
    <citation type="submission" date="2022-11" db="UniProtKB">
        <authorList>
            <consortium name="WormBaseParasite"/>
        </authorList>
    </citation>
    <scope>IDENTIFICATION</scope>
</reference>
<dbReference type="WBParaSite" id="PgR020_g050_t01">
    <property type="protein sequence ID" value="PgR020_g050_t01"/>
    <property type="gene ID" value="PgR020_g050"/>
</dbReference>